<gene>
    <name evidence="1" type="ORF">PENPOL_c006G10396</name>
</gene>
<dbReference type="Proteomes" id="UP000191408">
    <property type="component" value="Unassembled WGS sequence"/>
</dbReference>
<keyword evidence="2" id="KW-1185">Reference proteome</keyword>
<protein>
    <submittedName>
        <fullName evidence="1">Uncharacterized protein</fullName>
    </submittedName>
</protein>
<comment type="caution">
    <text evidence="1">The sequence shown here is derived from an EMBL/GenBank/DDBJ whole genome shotgun (WGS) entry which is preliminary data.</text>
</comment>
<accession>A0A1V6NKU9</accession>
<reference evidence="2" key="1">
    <citation type="journal article" date="2017" name="Nat. Microbiol.">
        <title>Global analysis of biosynthetic gene clusters reveals vast potential of secondary metabolite production in Penicillium species.</title>
        <authorList>
            <person name="Nielsen J.C."/>
            <person name="Grijseels S."/>
            <person name="Prigent S."/>
            <person name="Ji B."/>
            <person name="Dainat J."/>
            <person name="Nielsen K.F."/>
            <person name="Frisvad J.C."/>
            <person name="Workman M."/>
            <person name="Nielsen J."/>
        </authorList>
    </citation>
    <scope>NUCLEOTIDE SEQUENCE [LARGE SCALE GENOMIC DNA]</scope>
    <source>
        <strain evidence="2">IBT 4502</strain>
    </source>
</reference>
<sequence>MTVFDDAFIPPGARMICPTAPEDITETDKYHEEEEYRKDQERMRQMALRVGVKVNIDVLQKLPIRLSGRAEIKTLNLIRLVIFRAIGSPAKAIHEGNCRDSFPDHGTTLMRNFDAELKKVLEVDFEDYNDNQKVLKHAIRKTTLEEIRPVIEEILQEARSKKLEKLFIGVGEFESNSDIDVNGQRATITFLESI</sequence>
<dbReference type="EMBL" id="MDYM01000006">
    <property type="protein sequence ID" value="OQD65280.1"/>
    <property type="molecule type" value="Genomic_DNA"/>
</dbReference>
<evidence type="ECO:0000313" key="2">
    <source>
        <dbReference type="Proteomes" id="UP000191408"/>
    </source>
</evidence>
<name>A0A1V6NKU9_PENPO</name>
<dbReference type="OrthoDB" id="4360578at2759"/>
<organism evidence="1 2">
    <name type="scientific">Penicillium polonicum</name>
    <dbReference type="NCBI Taxonomy" id="60169"/>
    <lineage>
        <taxon>Eukaryota</taxon>
        <taxon>Fungi</taxon>
        <taxon>Dikarya</taxon>
        <taxon>Ascomycota</taxon>
        <taxon>Pezizomycotina</taxon>
        <taxon>Eurotiomycetes</taxon>
        <taxon>Eurotiomycetidae</taxon>
        <taxon>Eurotiales</taxon>
        <taxon>Aspergillaceae</taxon>
        <taxon>Penicillium</taxon>
    </lineage>
</organism>
<dbReference type="AlphaFoldDB" id="A0A1V6NKU9"/>
<proteinExistence type="predicted"/>
<evidence type="ECO:0000313" key="1">
    <source>
        <dbReference type="EMBL" id="OQD65280.1"/>
    </source>
</evidence>